<evidence type="ECO:0000313" key="1">
    <source>
        <dbReference type="EMBL" id="MFD2462414.1"/>
    </source>
</evidence>
<proteinExistence type="predicted"/>
<keyword evidence="2" id="KW-1185">Reference proteome</keyword>
<name>A0ABW5GNN0_9PSEU</name>
<evidence type="ECO:0000313" key="2">
    <source>
        <dbReference type="Proteomes" id="UP001597419"/>
    </source>
</evidence>
<dbReference type="RefSeq" id="WP_345400794.1">
    <property type="nucleotide sequence ID" value="NZ_BAABHG010000012.1"/>
</dbReference>
<reference evidence="2" key="1">
    <citation type="journal article" date="2019" name="Int. J. Syst. Evol. Microbiol.">
        <title>The Global Catalogue of Microorganisms (GCM) 10K type strain sequencing project: providing services to taxonomists for standard genome sequencing and annotation.</title>
        <authorList>
            <consortium name="The Broad Institute Genomics Platform"/>
            <consortium name="The Broad Institute Genome Sequencing Center for Infectious Disease"/>
            <person name="Wu L."/>
            <person name="Ma J."/>
        </authorList>
    </citation>
    <scope>NUCLEOTIDE SEQUENCE [LARGE SCALE GENOMIC DNA]</scope>
    <source>
        <strain evidence="2">CGMCC 4.7643</strain>
    </source>
</reference>
<accession>A0ABW5GNN0</accession>
<dbReference type="EMBL" id="JBHUKU010000015">
    <property type="protein sequence ID" value="MFD2462414.1"/>
    <property type="molecule type" value="Genomic_DNA"/>
</dbReference>
<protein>
    <recommendedName>
        <fullName evidence="3">DUF3806 domain-containing protein</fullName>
    </recommendedName>
</protein>
<organism evidence="1 2">
    <name type="scientific">Amycolatopsis samaneae</name>
    <dbReference type="NCBI Taxonomy" id="664691"/>
    <lineage>
        <taxon>Bacteria</taxon>
        <taxon>Bacillati</taxon>
        <taxon>Actinomycetota</taxon>
        <taxon>Actinomycetes</taxon>
        <taxon>Pseudonocardiales</taxon>
        <taxon>Pseudonocardiaceae</taxon>
        <taxon>Amycolatopsis</taxon>
    </lineage>
</organism>
<sequence>MTTVPSEALRGLASECVTVVAQQHNRELDWTVRSLAELDAVCAELLADGPLAGERLELWWKLVGAYTGEVLVRVYSGQWIEYENTSGAYVVSIDGMTAMPFSVAWRVLNGEEFKSLASFARVFPTLAAQQKENG</sequence>
<gene>
    <name evidence="1" type="ORF">ACFSYJ_27660</name>
</gene>
<comment type="caution">
    <text evidence="1">The sequence shown here is derived from an EMBL/GenBank/DDBJ whole genome shotgun (WGS) entry which is preliminary data.</text>
</comment>
<dbReference type="Proteomes" id="UP001597419">
    <property type="component" value="Unassembled WGS sequence"/>
</dbReference>
<evidence type="ECO:0008006" key="3">
    <source>
        <dbReference type="Google" id="ProtNLM"/>
    </source>
</evidence>